<reference evidence="4 5" key="1">
    <citation type="submission" date="2015-09" db="EMBL/GenBank/DDBJ databases">
        <title>Draft genome sequence of Acidiplasma aeolicum DSM 18409.</title>
        <authorList>
            <person name="Hemp J."/>
        </authorList>
    </citation>
    <scope>NUCLEOTIDE SEQUENCE [LARGE SCALE GENOMIC DNA]</scope>
    <source>
        <strain evidence="4 5">V</strain>
    </source>
</reference>
<feature type="repeat" description="TPR" evidence="3">
    <location>
        <begin position="91"/>
        <end position="124"/>
    </location>
</feature>
<organism evidence="4 5">
    <name type="scientific">Acidiplasma aeolicum</name>
    <dbReference type="NCBI Taxonomy" id="507754"/>
    <lineage>
        <taxon>Archaea</taxon>
        <taxon>Methanobacteriati</taxon>
        <taxon>Thermoplasmatota</taxon>
        <taxon>Thermoplasmata</taxon>
        <taxon>Thermoplasmatales</taxon>
        <taxon>Ferroplasmaceae</taxon>
        <taxon>Acidiplasma</taxon>
    </lineage>
</organism>
<gene>
    <name evidence="4" type="ORF">SE19_09185</name>
</gene>
<keyword evidence="2 3" id="KW-0802">TPR repeat</keyword>
<dbReference type="PANTHER" id="PTHR44943:SF4">
    <property type="entry name" value="TPR REPEAT-CONTAINING PROTEIN MJ0798"/>
    <property type="match status" value="1"/>
</dbReference>
<feature type="non-terminal residue" evidence="4">
    <location>
        <position position="1"/>
    </location>
</feature>
<evidence type="ECO:0000256" key="2">
    <source>
        <dbReference type="ARBA" id="ARBA00022803"/>
    </source>
</evidence>
<dbReference type="InterPro" id="IPR011990">
    <property type="entry name" value="TPR-like_helical_dom_sf"/>
</dbReference>
<evidence type="ECO:0000256" key="3">
    <source>
        <dbReference type="PROSITE-ProRule" id="PRU00339"/>
    </source>
</evidence>
<dbReference type="EMBL" id="LJCQ01000469">
    <property type="protein sequence ID" value="KPV42575.1"/>
    <property type="molecule type" value="Genomic_DNA"/>
</dbReference>
<sequence>SLHRDSEALEETNSLIKKNPQNSEYYDLKSDVLYIFKKYEEALEAIDIALKISPNNKEYHLHREFILEHIERYDEALKEYDNVIKIEPNRGFSYYKKAMLLLDLNRYQEALQELNLAITLDPDDAEFHYKKAYILYRLGNYEAATTELPEILKGRFSLFYLVKFAELSALLGKSEYGIAKVNDILSKEKPDTKELCEHLNYEINRVDTEEEKIILKEIIEKYCK</sequence>
<dbReference type="SMART" id="SM00028">
    <property type="entry name" value="TPR"/>
    <property type="match status" value="3"/>
</dbReference>
<dbReference type="Pfam" id="PF13432">
    <property type="entry name" value="TPR_16"/>
    <property type="match status" value="1"/>
</dbReference>
<dbReference type="AlphaFoldDB" id="A0A0P9CSH2"/>
<dbReference type="SUPFAM" id="SSF48452">
    <property type="entry name" value="TPR-like"/>
    <property type="match status" value="1"/>
</dbReference>
<dbReference type="PANTHER" id="PTHR44943">
    <property type="entry name" value="CELLULOSE SYNTHASE OPERON PROTEIN C"/>
    <property type="match status" value="1"/>
</dbReference>
<evidence type="ECO:0000313" key="4">
    <source>
        <dbReference type="EMBL" id="KPV42575.1"/>
    </source>
</evidence>
<dbReference type="PROSITE" id="PS50005">
    <property type="entry name" value="TPR"/>
    <property type="match status" value="2"/>
</dbReference>
<name>A0A0P9CSH2_9ARCH</name>
<accession>A0A0P9CSH2</accession>
<feature type="repeat" description="TPR" evidence="3">
    <location>
        <begin position="23"/>
        <end position="56"/>
    </location>
</feature>
<evidence type="ECO:0000313" key="5">
    <source>
        <dbReference type="Proteomes" id="UP000050515"/>
    </source>
</evidence>
<comment type="caution">
    <text evidence="4">The sequence shown here is derived from an EMBL/GenBank/DDBJ whole genome shotgun (WGS) entry which is preliminary data.</text>
</comment>
<dbReference type="InterPro" id="IPR051685">
    <property type="entry name" value="Ycf3/AcsC/BcsC/TPR_MFPF"/>
</dbReference>
<keyword evidence="1" id="KW-0677">Repeat</keyword>
<dbReference type="Proteomes" id="UP000050515">
    <property type="component" value="Unassembled WGS sequence"/>
</dbReference>
<dbReference type="InterPro" id="IPR019734">
    <property type="entry name" value="TPR_rpt"/>
</dbReference>
<dbReference type="Pfam" id="PF13414">
    <property type="entry name" value="TPR_11"/>
    <property type="match status" value="1"/>
</dbReference>
<proteinExistence type="predicted"/>
<protein>
    <submittedName>
        <fullName evidence="4">Uncharacterized protein</fullName>
    </submittedName>
</protein>
<evidence type="ECO:0000256" key="1">
    <source>
        <dbReference type="ARBA" id="ARBA00022737"/>
    </source>
</evidence>
<dbReference type="PATRIC" id="fig|507754.4.peg.1290"/>
<dbReference type="Gene3D" id="1.25.40.10">
    <property type="entry name" value="Tetratricopeptide repeat domain"/>
    <property type="match status" value="2"/>
</dbReference>
<dbReference type="RefSeq" id="WP_157438808.1">
    <property type="nucleotide sequence ID" value="NZ_LJCQ01000469.1"/>
</dbReference>